<dbReference type="RefSeq" id="WP_311619883.1">
    <property type="nucleotide sequence ID" value="NZ_JAVREV010000015.1"/>
</dbReference>
<dbReference type="InterPro" id="IPR029060">
    <property type="entry name" value="PIN-like_dom_sf"/>
</dbReference>
<name>A0ABU2SA57_9ACTN</name>
<evidence type="ECO:0000256" key="2">
    <source>
        <dbReference type="ARBA" id="ARBA00022723"/>
    </source>
</evidence>
<dbReference type="Pfam" id="PF01850">
    <property type="entry name" value="PIN"/>
    <property type="match status" value="1"/>
</dbReference>
<proteinExistence type="predicted"/>
<keyword evidence="1" id="KW-0540">Nuclease</keyword>
<reference evidence="7" key="1">
    <citation type="submission" date="2023-07" db="EMBL/GenBank/DDBJ databases">
        <title>30 novel species of actinomycetes from the DSMZ collection.</title>
        <authorList>
            <person name="Nouioui I."/>
        </authorList>
    </citation>
    <scope>NUCLEOTIDE SEQUENCE [LARGE SCALE GENOMIC DNA]</scope>
    <source>
        <strain evidence="7">DSM 41886</strain>
    </source>
</reference>
<dbReference type="InterPro" id="IPR002716">
    <property type="entry name" value="PIN_dom"/>
</dbReference>
<sequence length="141" mass="15429">MIVIDCSAITMFLTDSGVVGQQVRARVAQEDTLHAPHLLDTEVASALLGMARGTRSGLPKLQKAVLDEHIKTYSALRIDRHEAMPLLPRVRVLHANLSAYDATYVALAETLGVPFITTDARIKRGIQKPRCTIEVIGVEET</sequence>
<gene>
    <name evidence="6" type="ORF">RM779_24320</name>
</gene>
<dbReference type="SUPFAM" id="SSF88723">
    <property type="entry name" value="PIN domain-like"/>
    <property type="match status" value="1"/>
</dbReference>
<evidence type="ECO:0000313" key="7">
    <source>
        <dbReference type="Proteomes" id="UP001183615"/>
    </source>
</evidence>
<dbReference type="EMBL" id="JAVREV010000015">
    <property type="protein sequence ID" value="MDT0445698.1"/>
    <property type="molecule type" value="Genomic_DNA"/>
</dbReference>
<protein>
    <submittedName>
        <fullName evidence="6">Type II toxin-antitoxin system VapC family toxin</fullName>
    </submittedName>
</protein>
<dbReference type="InterPro" id="IPR044153">
    <property type="entry name" value="PIN_Pae0151-like"/>
</dbReference>
<keyword evidence="7" id="KW-1185">Reference proteome</keyword>
<evidence type="ECO:0000256" key="4">
    <source>
        <dbReference type="ARBA" id="ARBA00022842"/>
    </source>
</evidence>
<comment type="caution">
    <text evidence="6">The sequence shown here is derived from an EMBL/GenBank/DDBJ whole genome shotgun (WGS) entry which is preliminary data.</text>
</comment>
<dbReference type="PANTHER" id="PTHR35901">
    <property type="entry name" value="RIBONUCLEASE VAPC3"/>
    <property type="match status" value="1"/>
</dbReference>
<feature type="domain" description="PIN" evidence="5">
    <location>
        <begin position="2"/>
        <end position="124"/>
    </location>
</feature>
<dbReference type="Gene3D" id="3.40.50.1010">
    <property type="entry name" value="5'-nuclease"/>
    <property type="match status" value="1"/>
</dbReference>
<evidence type="ECO:0000259" key="5">
    <source>
        <dbReference type="Pfam" id="PF01850"/>
    </source>
</evidence>
<accession>A0ABU2SA57</accession>
<dbReference type="Proteomes" id="UP001183615">
    <property type="component" value="Unassembled WGS sequence"/>
</dbReference>
<dbReference type="InterPro" id="IPR051619">
    <property type="entry name" value="TypeII_TA_RNase_PINc/VapC"/>
</dbReference>
<keyword evidence="3" id="KW-0378">Hydrolase</keyword>
<dbReference type="PANTHER" id="PTHR35901:SF1">
    <property type="entry name" value="EXONUCLEASE VAPC9"/>
    <property type="match status" value="1"/>
</dbReference>
<keyword evidence="4" id="KW-0460">Magnesium</keyword>
<evidence type="ECO:0000256" key="1">
    <source>
        <dbReference type="ARBA" id="ARBA00022722"/>
    </source>
</evidence>
<keyword evidence="2" id="KW-0479">Metal-binding</keyword>
<dbReference type="CDD" id="cd09873">
    <property type="entry name" value="PIN_Pae0151-like"/>
    <property type="match status" value="1"/>
</dbReference>
<evidence type="ECO:0000256" key="3">
    <source>
        <dbReference type="ARBA" id="ARBA00022801"/>
    </source>
</evidence>
<evidence type="ECO:0000313" key="6">
    <source>
        <dbReference type="EMBL" id="MDT0445698.1"/>
    </source>
</evidence>
<organism evidence="6 7">
    <name type="scientific">Streptomyces johnsoniae</name>
    <dbReference type="NCBI Taxonomy" id="3075532"/>
    <lineage>
        <taxon>Bacteria</taxon>
        <taxon>Bacillati</taxon>
        <taxon>Actinomycetota</taxon>
        <taxon>Actinomycetes</taxon>
        <taxon>Kitasatosporales</taxon>
        <taxon>Streptomycetaceae</taxon>
        <taxon>Streptomyces</taxon>
    </lineage>
</organism>